<sequence length="49" mass="5225">MNSGIGIAFLPGNPKHFGAFTSAAKTKKITDGCIRQPPVKNSALRNQKL</sequence>
<accession>B0MXY5</accession>
<comment type="caution">
    <text evidence="1">The sequence shown here is derived from an EMBL/GenBank/DDBJ whole genome shotgun (WGS) entry which is preliminary data.</text>
</comment>
<protein>
    <submittedName>
        <fullName evidence="1">Uncharacterized protein</fullName>
    </submittedName>
</protein>
<dbReference type="Proteomes" id="UP000005819">
    <property type="component" value="Unassembled WGS sequence"/>
</dbReference>
<reference evidence="1" key="2">
    <citation type="submission" date="2013-09" db="EMBL/GenBank/DDBJ databases">
        <title>Draft genome sequence of Alistipes putredinis (DSM 17216).</title>
        <authorList>
            <person name="Sudarsanam P."/>
            <person name="Ley R."/>
            <person name="Guruge J."/>
            <person name="Turnbaugh P.J."/>
            <person name="Mahowald M."/>
            <person name="Liep D."/>
            <person name="Gordon J."/>
        </authorList>
    </citation>
    <scope>NUCLEOTIDE SEQUENCE</scope>
    <source>
        <strain evidence="1">DSM 17216</strain>
    </source>
</reference>
<evidence type="ECO:0000313" key="2">
    <source>
        <dbReference type="Proteomes" id="UP000005819"/>
    </source>
</evidence>
<gene>
    <name evidence="1" type="ORF">ALIPUT_01997</name>
</gene>
<organism evidence="1 2">
    <name type="scientific">Alistipes putredinis DSM 17216</name>
    <dbReference type="NCBI Taxonomy" id="445970"/>
    <lineage>
        <taxon>Bacteria</taxon>
        <taxon>Pseudomonadati</taxon>
        <taxon>Bacteroidota</taxon>
        <taxon>Bacteroidia</taxon>
        <taxon>Bacteroidales</taxon>
        <taxon>Rikenellaceae</taxon>
        <taxon>Alistipes</taxon>
    </lineage>
</organism>
<dbReference type="EMBL" id="ABFK02000020">
    <property type="protein sequence ID" value="EDS02471.1"/>
    <property type="molecule type" value="Genomic_DNA"/>
</dbReference>
<name>B0MXY5_9BACT</name>
<dbReference type="HOGENOM" id="CLU_3131545_0_0_10"/>
<dbReference type="AlphaFoldDB" id="B0MXY5"/>
<evidence type="ECO:0000313" key="1">
    <source>
        <dbReference type="EMBL" id="EDS02471.1"/>
    </source>
</evidence>
<keyword evidence="2" id="KW-1185">Reference proteome</keyword>
<reference evidence="1" key="1">
    <citation type="submission" date="2007-10" db="EMBL/GenBank/DDBJ databases">
        <authorList>
            <person name="Fulton L."/>
            <person name="Clifton S."/>
            <person name="Fulton B."/>
            <person name="Xu J."/>
            <person name="Minx P."/>
            <person name="Pepin K.H."/>
            <person name="Johnson M."/>
            <person name="Thiruvilangam P."/>
            <person name="Bhonagiri V."/>
            <person name="Nash W.E."/>
            <person name="Mardis E.R."/>
            <person name="Wilson R.K."/>
        </authorList>
    </citation>
    <scope>NUCLEOTIDE SEQUENCE [LARGE SCALE GENOMIC DNA]</scope>
    <source>
        <strain evidence="1">DSM 17216</strain>
    </source>
</reference>
<proteinExistence type="predicted"/>